<dbReference type="SUPFAM" id="SSF103473">
    <property type="entry name" value="MFS general substrate transporter"/>
    <property type="match status" value="1"/>
</dbReference>
<keyword evidence="1" id="KW-0472">Membrane</keyword>
<name>K6VP98_9MICO</name>
<dbReference type="Pfam" id="PF07690">
    <property type="entry name" value="MFS_1"/>
    <property type="match status" value="1"/>
</dbReference>
<feature type="transmembrane region" description="Helical" evidence="1">
    <location>
        <begin position="113"/>
        <end position="132"/>
    </location>
</feature>
<evidence type="ECO:0000313" key="2">
    <source>
        <dbReference type="EMBL" id="GAB78524.1"/>
    </source>
</evidence>
<comment type="caution">
    <text evidence="2">The sequence shown here is derived from an EMBL/GenBank/DDBJ whole genome shotgun (WGS) entry which is preliminary data.</text>
</comment>
<feature type="transmembrane region" description="Helical" evidence="1">
    <location>
        <begin position="245"/>
        <end position="263"/>
    </location>
</feature>
<dbReference type="PANTHER" id="PTHR23542:SF1">
    <property type="entry name" value="MAJOR FACILITATOR SUPERFAMILY (MFS) PROFILE DOMAIN-CONTAINING PROTEIN"/>
    <property type="match status" value="1"/>
</dbReference>
<dbReference type="InterPro" id="IPR036259">
    <property type="entry name" value="MFS_trans_sf"/>
</dbReference>
<proteinExistence type="predicted"/>
<dbReference type="PANTHER" id="PTHR23542">
    <property type="match status" value="1"/>
</dbReference>
<reference evidence="2 3" key="1">
    <citation type="submission" date="2012-08" db="EMBL/GenBank/DDBJ databases">
        <title>Whole genome shotgun sequence of Austwickia chelonae NBRC 105200.</title>
        <authorList>
            <person name="Yoshida I."/>
            <person name="Hosoyama A."/>
            <person name="Tsuchikane K."/>
            <person name="Katsumata H."/>
            <person name="Ando Y."/>
            <person name="Ohji S."/>
            <person name="Hamada M."/>
            <person name="Tamura T."/>
            <person name="Yamazoe A."/>
            <person name="Yamazaki S."/>
            <person name="Fujita N."/>
        </authorList>
    </citation>
    <scope>NUCLEOTIDE SEQUENCE [LARGE SCALE GENOMIC DNA]</scope>
    <source>
        <strain evidence="2 3">NBRC 105200</strain>
    </source>
</reference>
<dbReference type="AlphaFoldDB" id="K6VP98"/>
<sequence length="347" mass="35674">MPIKARLIDRLGAPPVLRILGGAELGLGGCVLALGATNCGAVIAWLVLAALMGLCAPPLGPLMRALWRAASADQTDVAYALDGAAEEVVWLLGPVGAGMALALWPAWMALAALPLFLFIGCVAIAVCPLSAVREESKEDPGRGLGSAKLVSRFRLPALIALIFGVTTSFSVTGIAARADAVQRLDMTGIIEGALGVGSIVGSLAAGMWLKGRDWRRALGLCFGGFGVALAGGAALSLSYWSMPGFFVVGLFMAPIWIIIYRVVDDAVPPDCRTEASTWISTLGNVGSSMGTAVTGGLVGVWGASSAHWAGAMLGVTVSVLCFALGVRRDARGEKTGGSPYQPIQENP</sequence>
<dbReference type="InterPro" id="IPR011701">
    <property type="entry name" value="MFS"/>
</dbReference>
<keyword evidence="1" id="KW-0812">Transmembrane</keyword>
<feature type="transmembrane region" description="Helical" evidence="1">
    <location>
        <begin position="188"/>
        <end position="209"/>
    </location>
</feature>
<keyword evidence="1" id="KW-1133">Transmembrane helix</keyword>
<evidence type="ECO:0000313" key="3">
    <source>
        <dbReference type="Proteomes" id="UP000008495"/>
    </source>
</evidence>
<gene>
    <name evidence="2" type="ORF">AUCHE_09_01290</name>
</gene>
<feature type="transmembrane region" description="Helical" evidence="1">
    <location>
        <begin position="16"/>
        <end position="36"/>
    </location>
</feature>
<feature type="transmembrane region" description="Helical" evidence="1">
    <location>
        <begin position="307"/>
        <end position="326"/>
    </location>
</feature>
<protein>
    <recommendedName>
        <fullName evidence="4">Major facilitator superfamily transporter</fullName>
    </recommendedName>
</protein>
<dbReference type="EMBL" id="BAGZ01000009">
    <property type="protein sequence ID" value="GAB78524.1"/>
    <property type="molecule type" value="Genomic_DNA"/>
</dbReference>
<dbReference type="Gene3D" id="1.20.1250.20">
    <property type="entry name" value="MFS general substrate transporter like domains"/>
    <property type="match status" value="2"/>
</dbReference>
<feature type="transmembrane region" description="Helical" evidence="1">
    <location>
        <begin position="275"/>
        <end position="301"/>
    </location>
</feature>
<organism evidence="2 3">
    <name type="scientific">Austwickia chelonae NBRC 105200</name>
    <dbReference type="NCBI Taxonomy" id="1184607"/>
    <lineage>
        <taxon>Bacteria</taxon>
        <taxon>Bacillati</taxon>
        <taxon>Actinomycetota</taxon>
        <taxon>Actinomycetes</taxon>
        <taxon>Micrococcales</taxon>
        <taxon>Dermatophilaceae</taxon>
        <taxon>Austwickia</taxon>
    </lineage>
</organism>
<evidence type="ECO:0008006" key="4">
    <source>
        <dbReference type="Google" id="ProtNLM"/>
    </source>
</evidence>
<keyword evidence="3" id="KW-1185">Reference proteome</keyword>
<evidence type="ECO:0000256" key="1">
    <source>
        <dbReference type="SAM" id="Phobius"/>
    </source>
</evidence>
<dbReference type="Proteomes" id="UP000008495">
    <property type="component" value="Unassembled WGS sequence"/>
</dbReference>
<accession>K6VP98</accession>
<dbReference type="GO" id="GO:0022857">
    <property type="term" value="F:transmembrane transporter activity"/>
    <property type="evidence" value="ECO:0007669"/>
    <property type="project" value="InterPro"/>
</dbReference>
<feature type="transmembrane region" description="Helical" evidence="1">
    <location>
        <begin position="218"/>
        <end position="239"/>
    </location>
</feature>
<dbReference type="STRING" id="100225.SAMN05421595_2798"/>
<feature type="transmembrane region" description="Helical" evidence="1">
    <location>
        <begin position="153"/>
        <end position="176"/>
    </location>
</feature>
<dbReference type="eggNOG" id="COG2814">
    <property type="taxonomic scope" value="Bacteria"/>
</dbReference>
<feature type="transmembrane region" description="Helical" evidence="1">
    <location>
        <begin position="42"/>
        <end position="67"/>
    </location>
</feature>